<dbReference type="PANTHER" id="PTHR44329">
    <property type="entry name" value="SERINE/THREONINE-PROTEIN KINASE TNNI3K-RELATED"/>
    <property type="match status" value="1"/>
</dbReference>
<keyword evidence="1" id="KW-0808">Transferase</keyword>
<dbReference type="Pfam" id="PF07714">
    <property type="entry name" value="PK_Tyr_Ser-Thr"/>
    <property type="match status" value="1"/>
</dbReference>
<dbReference type="PROSITE" id="PS50011">
    <property type="entry name" value="PROTEIN_KINASE_DOM"/>
    <property type="match status" value="1"/>
</dbReference>
<feature type="transmembrane region" description="Helical" evidence="5">
    <location>
        <begin position="43"/>
        <end position="66"/>
    </location>
</feature>
<dbReference type="SUPFAM" id="SSF56112">
    <property type="entry name" value="Protein kinase-like (PK-like)"/>
    <property type="match status" value="1"/>
</dbReference>
<keyword evidence="4" id="KW-0067">ATP-binding</keyword>
<evidence type="ECO:0000256" key="5">
    <source>
        <dbReference type="SAM" id="Phobius"/>
    </source>
</evidence>
<feature type="transmembrane region" description="Helical" evidence="5">
    <location>
        <begin position="163"/>
        <end position="183"/>
    </location>
</feature>
<evidence type="ECO:0000256" key="1">
    <source>
        <dbReference type="ARBA" id="ARBA00022679"/>
    </source>
</evidence>
<dbReference type="PRINTS" id="PR00109">
    <property type="entry name" value="TYRKINASE"/>
</dbReference>
<evidence type="ECO:0000256" key="4">
    <source>
        <dbReference type="ARBA" id="ARBA00022840"/>
    </source>
</evidence>
<feature type="domain" description="Protein kinase" evidence="6">
    <location>
        <begin position="301"/>
        <end position="581"/>
    </location>
</feature>
<organism evidence="7 8">
    <name type="scientific">Blepharisma stoltei</name>
    <dbReference type="NCBI Taxonomy" id="1481888"/>
    <lineage>
        <taxon>Eukaryota</taxon>
        <taxon>Sar</taxon>
        <taxon>Alveolata</taxon>
        <taxon>Ciliophora</taxon>
        <taxon>Postciliodesmatophora</taxon>
        <taxon>Heterotrichea</taxon>
        <taxon>Heterotrichida</taxon>
        <taxon>Blepharismidae</taxon>
        <taxon>Blepharisma</taxon>
    </lineage>
</organism>
<protein>
    <recommendedName>
        <fullName evidence="6">Protein kinase domain-containing protein</fullName>
    </recommendedName>
</protein>
<keyword evidence="5" id="KW-1133">Transmembrane helix</keyword>
<dbReference type="InterPro" id="IPR001245">
    <property type="entry name" value="Ser-Thr/Tyr_kinase_cat_dom"/>
</dbReference>
<feature type="transmembrane region" description="Helical" evidence="5">
    <location>
        <begin position="6"/>
        <end position="23"/>
    </location>
</feature>
<dbReference type="InterPro" id="IPR051681">
    <property type="entry name" value="Ser/Thr_Kinases-Pseudokinases"/>
</dbReference>
<accession>A0AAU9J7X0</accession>
<keyword evidence="8" id="KW-1185">Reference proteome</keyword>
<dbReference type="Gene3D" id="1.10.510.10">
    <property type="entry name" value="Transferase(Phosphotransferase) domain 1"/>
    <property type="match status" value="1"/>
</dbReference>
<dbReference type="InterPro" id="IPR011009">
    <property type="entry name" value="Kinase-like_dom_sf"/>
</dbReference>
<evidence type="ECO:0000259" key="6">
    <source>
        <dbReference type="PROSITE" id="PS50011"/>
    </source>
</evidence>
<proteinExistence type="predicted"/>
<reference evidence="7" key="1">
    <citation type="submission" date="2021-09" db="EMBL/GenBank/DDBJ databases">
        <authorList>
            <consortium name="AG Swart"/>
            <person name="Singh M."/>
            <person name="Singh A."/>
            <person name="Seah K."/>
            <person name="Emmerich C."/>
        </authorList>
    </citation>
    <scope>NUCLEOTIDE SEQUENCE</scope>
    <source>
        <strain evidence="7">ATCC30299</strain>
    </source>
</reference>
<dbReference type="Proteomes" id="UP001162131">
    <property type="component" value="Unassembled WGS sequence"/>
</dbReference>
<keyword evidence="5" id="KW-0472">Membrane</keyword>
<evidence type="ECO:0000313" key="7">
    <source>
        <dbReference type="EMBL" id="CAG9322045.1"/>
    </source>
</evidence>
<feature type="transmembrane region" description="Helical" evidence="5">
    <location>
        <begin position="78"/>
        <end position="104"/>
    </location>
</feature>
<keyword evidence="2" id="KW-0547">Nucleotide-binding</keyword>
<dbReference type="PANTHER" id="PTHR44329:SF288">
    <property type="entry name" value="MITOGEN-ACTIVATED PROTEIN KINASE KINASE KINASE 20"/>
    <property type="match status" value="1"/>
</dbReference>
<sequence>MDDETYSIILFVMALLYAIIFCWSVTRAEKMNSIIQGWRPTKFFYIAILVQSFVRFCTFAILTWVFPRRKVSQTILFILFSIPDCIFLVTFTLLVLQMISIFYYSHKENDLQMVLLVEFTLPKHHQAQKLIGAGIVLWLVFQGVLYSLLFSEILYDKYVQIELAILNVLSASSVLLLLLYLVITYSRTPFDSESSKSNLIKTTMIVLFWTFGRYMKGIIDLMDGYSDFDVLSEFTNIKDDRFVATVLTVTSWLTSEIFCYVLVLQYRFVGILSKDNDGSSSGISLQPQKNVGEYSNTEYLLEESTEISAPTFNTMKIMIKEKFASRSNGLGELYKCVYKRLELAYRKIEFPRISAYVLEEVNAEIEALKLMNAKYFVPIYGLNNLNPTLGIVMEYYPNGSLYHALHEQNIVFSLQECFNIISAVAQGVREIHSNNKVHGHLSSHNILLDQQNNPKISDLGMAKFKKYAGVVKGYSNKSPWSSPEILRDPSQTTNKVTIYDDIYSFGIILWEIFSNKIPFEGLCFEDLQRKIGHEGLKPEISDNFPSEFIKIIEMCWDIIPEKRPKFKEICLMLKRAVTTNN</sequence>
<dbReference type="AlphaFoldDB" id="A0AAU9J7X0"/>
<dbReference type="InterPro" id="IPR000719">
    <property type="entry name" value="Prot_kinase_dom"/>
</dbReference>
<feature type="transmembrane region" description="Helical" evidence="5">
    <location>
        <begin position="130"/>
        <end position="151"/>
    </location>
</feature>
<dbReference type="EMBL" id="CAJZBQ010000030">
    <property type="protein sequence ID" value="CAG9322045.1"/>
    <property type="molecule type" value="Genomic_DNA"/>
</dbReference>
<evidence type="ECO:0000313" key="8">
    <source>
        <dbReference type="Proteomes" id="UP001162131"/>
    </source>
</evidence>
<gene>
    <name evidence="7" type="ORF">BSTOLATCC_MIC30427</name>
</gene>
<dbReference type="GO" id="GO:0005524">
    <property type="term" value="F:ATP binding"/>
    <property type="evidence" value="ECO:0007669"/>
    <property type="project" value="UniProtKB-KW"/>
</dbReference>
<name>A0AAU9J7X0_9CILI</name>
<evidence type="ECO:0000256" key="2">
    <source>
        <dbReference type="ARBA" id="ARBA00022741"/>
    </source>
</evidence>
<evidence type="ECO:0000256" key="3">
    <source>
        <dbReference type="ARBA" id="ARBA00022777"/>
    </source>
</evidence>
<comment type="caution">
    <text evidence="7">The sequence shown here is derived from an EMBL/GenBank/DDBJ whole genome shotgun (WGS) entry which is preliminary data.</text>
</comment>
<dbReference type="GO" id="GO:0004674">
    <property type="term" value="F:protein serine/threonine kinase activity"/>
    <property type="evidence" value="ECO:0007669"/>
    <property type="project" value="TreeGrafter"/>
</dbReference>
<keyword evidence="3" id="KW-0418">Kinase</keyword>
<keyword evidence="5" id="KW-0812">Transmembrane</keyword>
<feature type="transmembrane region" description="Helical" evidence="5">
    <location>
        <begin position="242"/>
        <end position="264"/>
    </location>
</feature>